<accession>A0A381YED5</accession>
<evidence type="ECO:0000313" key="1">
    <source>
        <dbReference type="EMBL" id="SVA75344.1"/>
    </source>
</evidence>
<gene>
    <name evidence="1" type="ORF">METZ01_LOCUS128198</name>
</gene>
<protein>
    <recommendedName>
        <fullName evidence="2">Thioredoxin domain-containing protein</fullName>
    </recommendedName>
</protein>
<evidence type="ECO:0008006" key="2">
    <source>
        <dbReference type="Google" id="ProtNLM"/>
    </source>
</evidence>
<dbReference type="SUPFAM" id="SSF52833">
    <property type="entry name" value="Thioredoxin-like"/>
    <property type="match status" value="1"/>
</dbReference>
<sequence length="77" mass="8312">VGCLSTKSVVDRLEEQLGETCIVIRVDVHTTLGGKLRNEYQTGSVPSFVLISGDGGEIFKSHNVPDYSEIITMIDSG</sequence>
<dbReference type="AlphaFoldDB" id="A0A381YED5"/>
<proteinExistence type="predicted"/>
<feature type="non-terminal residue" evidence="1">
    <location>
        <position position="1"/>
    </location>
</feature>
<dbReference type="Gene3D" id="3.40.30.10">
    <property type="entry name" value="Glutaredoxin"/>
    <property type="match status" value="1"/>
</dbReference>
<dbReference type="EMBL" id="UINC01018031">
    <property type="protein sequence ID" value="SVA75344.1"/>
    <property type="molecule type" value="Genomic_DNA"/>
</dbReference>
<dbReference type="InterPro" id="IPR036249">
    <property type="entry name" value="Thioredoxin-like_sf"/>
</dbReference>
<organism evidence="1">
    <name type="scientific">marine metagenome</name>
    <dbReference type="NCBI Taxonomy" id="408172"/>
    <lineage>
        <taxon>unclassified sequences</taxon>
        <taxon>metagenomes</taxon>
        <taxon>ecological metagenomes</taxon>
    </lineage>
</organism>
<reference evidence="1" key="1">
    <citation type="submission" date="2018-05" db="EMBL/GenBank/DDBJ databases">
        <authorList>
            <person name="Lanie J.A."/>
            <person name="Ng W.-L."/>
            <person name="Kazmierczak K.M."/>
            <person name="Andrzejewski T.M."/>
            <person name="Davidsen T.M."/>
            <person name="Wayne K.J."/>
            <person name="Tettelin H."/>
            <person name="Glass J.I."/>
            <person name="Rusch D."/>
            <person name="Podicherti R."/>
            <person name="Tsui H.-C.T."/>
            <person name="Winkler M.E."/>
        </authorList>
    </citation>
    <scope>NUCLEOTIDE SEQUENCE</scope>
</reference>
<name>A0A381YED5_9ZZZZ</name>